<dbReference type="RefSeq" id="WP_067156146.1">
    <property type="nucleotide sequence ID" value="NZ_CP014864.1"/>
</dbReference>
<dbReference type="OrthoDB" id="9805314at2"/>
<gene>
    <name evidence="1" type="ORF">A3224_14400</name>
</gene>
<dbReference type="STRING" id="252514.A3224_14400"/>
<dbReference type="PANTHER" id="PTHR30060:SF0">
    <property type="entry name" value="COILED-COIL PROTEIN (DUF2040)-RELATED"/>
    <property type="match status" value="1"/>
</dbReference>
<reference evidence="2" key="1">
    <citation type="submission" date="2016-03" db="EMBL/GenBank/DDBJ databases">
        <authorList>
            <person name="Lee Y.-S."/>
            <person name="Choi Y.-L."/>
        </authorList>
    </citation>
    <scope>NUCLEOTIDE SEQUENCE [LARGE SCALE GENOMIC DNA]</scope>
    <source>
        <strain evidence="2">DAU221</strain>
    </source>
</reference>
<evidence type="ECO:0000313" key="1">
    <source>
        <dbReference type="EMBL" id="AMX03613.1"/>
    </source>
</evidence>
<accession>A0A143HPG9</accession>
<dbReference type="GO" id="GO:0005886">
    <property type="term" value="C:plasma membrane"/>
    <property type="evidence" value="ECO:0007669"/>
    <property type="project" value="TreeGrafter"/>
</dbReference>
<name>A0A143HPG9_MICTH</name>
<dbReference type="Proteomes" id="UP000076077">
    <property type="component" value="Chromosome"/>
</dbReference>
<organism evidence="1 2">
    <name type="scientific">Microbulbifer thermotolerans</name>
    <dbReference type="NCBI Taxonomy" id="252514"/>
    <lineage>
        <taxon>Bacteria</taxon>
        <taxon>Pseudomonadati</taxon>
        <taxon>Pseudomonadota</taxon>
        <taxon>Gammaproteobacteria</taxon>
        <taxon>Cellvibrionales</taxon>
        <taxon>Microbulbiferaceae</taxon>
        <taxon>Microbulbifer</taxon>
    </lineage>
</organism>
<sequence length="259" mass="28150">MFEWVANPEAWIALVTLAALEIVLGIDNIIFISILVGRLPEKQREPARYIGLTLAMVTRLLLLFSIVWVMGLVEPWFTVLGQEISGRDLILIGGGLFLLAKATHEIHNSLEGVDGGGGEVATAGFGMVLVQIAILDIVFSLDSVITAVGLVDEISIMAVAIVLAVIVMLVAAKSIGDFVDRHPTVKMLALSFLIMVGLTLIVEGFDVHVPKGYIYFAMAFSVAVEMLNLRLRKRQQARPVALHSPYREESTKIAEGNSD</sequence>
<dbReference type="PANTHER" id="PTHR30060">
    <property type="entry name" value="INNER MEMBRANE PROTEIN"/>
    <property type="match status" value="1"/>
</dbReference>
<dbReference type="Pfam" id="PF03741">
    <property type="entry name" value="TerC"/>
    <property type="match status" value="1"/>
</dbReference>
<dbReference type="GeneID" id="76609224"/>
<dbReference type="AlphaFoldDB" id="A0A143HPG9"/>
<protein>
    <submittedName>
        <fullName evidence="1">Uncharacterized protein</fullName>
    </submittedName>
</protein>
<dbReference type="KEGG" id="mthd:A3224_14400"/>
<keyword evidence="2" id="KW-1185">Reference proteome</keyword>
<proteinExistence type="predicted"/>
<dbReference type="InterPro" id="IPR005496">
    <property type="entry name" value="Integral_membrane_TerC"/>
</dbReference>
<evidence type="ECO:0000313" key="2">
    <source>
        <dbReference type="Proteomes" id="UP000076077"/>
    </source>
</evidence>
<dbReference type="EMBL" id="CP014864">
    <property type="protein sequence ID" value="AMX03613.1"/>
    <property type="molecule type" value="Genomic_DNA"/>
</dbReference>